<accession>A0A445GYH3</accession>
<dbReference type="InterPro" id="IPR004000">
    <property type="entry name" value="Actin"/>
</dbReference>
<name>A0A445GYH3_GLYSO</name>
<dbReference type="EMBL" id="QZWG01000015">
    <property type="protein sequence ID" value="RZB66310.1"/>
    <property type="molecule type" value="Genomic_DNA"/>
</dbReference>
<gene>
    <name evidence="1" type="ORF">D0Y65_042092</name>
</gene>
<evidence type="ECO:0000313" key="2">
    <source>
        <dbReference type="Proteomes" id="UP000289340"/>
    </source>
</evidence>
<reference evidence="1 2" key="1">
    <citation type="submission" date="2018-09" db="EMBL/GenBank/DDBJ databases">
        <title>A high-quality reference genome of wild soybean provides a powerful tool to mine soybean genomes.</title>
        <authorList>
            <person name="Xie M."/>
            <person name="Chung C.Y.L."/>
            <person name="Li M.-W."/>
            <person name="Wong F.-L."/>
            <person name="Chan T.-F."/>
            <person name="Lam H.-M."/>
        </authorList>
    </citation>
    <scope>NUCLEOTIDE SEQUENCE [LARGE SCALE GENOMIC DNA]</scope>
    <source>
        <strain evidence="2">cv. W05</strain>
        <tissue evidence="1">Hypocotyl of etiolated seedlings</tissue>
    </source>
</reference>
<dbReference type="Gene3D" id="3.30.420.40">
    <property type="match status" value="1"/>
</dbReference>
<dbReference type="InterPro" id="IPR043129">
    <property type="entry name" value="ATPase_NBD"/>
</dbReference>
<organism evidence="1 2">
    <name type="scientific">Glycine soja</name>
    <name type="common">Wild soybean</name>
    <dbReference type="NCBI Taxonomy" id="3848"/>
    <lineage>
        <taxon>Eukaryota</taxon>
        <taxon>Viridiplantae</taxon>
        <taxon>Streptophyta</taxon>
        <taxon>Embryophyta</taxon>
        <taxon>Tracheophyta</taxon>
        <taxon>Spermatophyta</taxon>
        <taxon>Magnoliopsida</taxon>
        <taxon>eudicotyledons</taxon>
        <taxon>Gunneridae</taxon>
        <taxon>Pentapetalae</taxon>
        <taxon>rosids</taxon>
        <taxon>fabids</taxon>
        <taxon>Fabales</taxon>
        <taxon>Fabaceae</taxon>
        <taxon>Papilionoideae</taxon>
        <taxon>50 kb inversion clade</taxon>
        <taxon>NPAAA clade</taxon>
        <taxon>indigoferoid/millettioid clade</taxon>
        <taxon>Phaseoleae</taxon>
        <taxon>Glycine</taxon>
        <taxon>Glycine subgen. Soja</taxon>
    </lineage>
</organism>
<sequence length="167" mass="19431">MYGGGECFVHYVYVCPLVSDYFRFRVFSLCNSLIRHFLSAFYSLYCKRYLEHTLSHTYVVGAIDEMDIDGTADINDENSDKTKGKCKFYVGSQSLGYRRDHMEVLSPLKNGVVVDWNIVDNIWDHALRLVLITESGYNRIIIFFSSSFWECLLVDPKERPMLLLIKI</sequence>
<protein>
    <submittedName>
        <fullName evidence="1">Actin-related protein 4A</fullName>
    </submittedName>
</protein>
<dbReference type="AlphaFoldDB" id="A0A445GYH3"/>
<proteinExistence type="predicted"/>
<dbReference type="Proteomes" id="UP000289340">
    <property type="component" value="Chromosome 15"/>
</dbReference>
<keyword evidence="2" id="KW-1185">Reference proteome</keyword>
<evidence type="ECO:0000313" key="1">
    <source>
        <dbReference type="EMBL" id="RZB66310.1"/>
    </source>
</evidence>
<comment type="caution">
    <text evidence="1">The sequence shown here is derived from an EMBL/GenBank/DDBJ whole genome shotgun (WGS) entry which is preliminary data.</text>
</comment>
<dbReference type="Pfam" id="PF00022">
    <property type="entry name" value="Actin"/>
    <property type="match status" value="1"/>
</dbReference>
<dbReference type="SUPFAM" id="SSF53067">
    <property type="entry name" value="Actin-like ATPase domain"/>
    <property type="match status" value="1"/>
</dbReference>